<dbReference type="CDD" id="cd07112">
    <property type="entry name" value="ALDH_GABALDH-PuuC"/>
    <property type="match status" value="1"/>
</dbReference>
<evidence type="ECO:0000256" key="4">
    <source>
        <dbReference type="PROSITE-ProRule" id="PRU10007"/>
    </source>
</evidence>
<dbReference type="InterPro" id="IPR016163">
    <property type="entry name" value="Ald_DH_C"/>
</dbReference>
<dbReference type="InterPro" id="IPR016162">
    <property type="entry name" value="Ald_DH_N"/>
</dbReference>
<sequence>MPEKTSNELYLIDIKGVAMNFQNLKYWREKASHYSPETRLFINGEYCAAADNETFITLDPAGQRPLAKVARGKKADVDRAVTAARTVFERGDWSQASPAERKAVLHKLADLMEQHHEELALLETLDTGKPIRHSLRDDIPGAARAIRWYAEAIDKVYGEVATTSLNDLALIVREPVGVIAAIVPWNFPLLLACWKLGPALAAGNSVILKPSEKSPLTAIRLAALAKKAGLPDGVLNVVSGYGHEAGQALSQHPDVDAITFTGSTRTGKQLLKDAGDSNMKRVWLEAGGKSANIVFADCPDLPKAAANAAAGIFYNQGQVCIAGTRLLLEESIADEFIALLKEQAKNWQPGNPLDPETTMGTLIDNAHADTVETFIRDGETQGTLALDGRSHVHPAAIGPTIFVDTAPQAHVSRDEIFGPVLVITRFSSEAEALALANDSDYGLGAAVWTRDLSRAHRMSRRLKAGSVFVNNYNDGDMTVPFGGYKQSGNGRDKSLHALEKFSELKTIWISLES</sequence>
<dbReference type="PROSITE" id="PS00070">
    <property type="entry name" value="ALDEHYDE_DEHYDR_CYS"/>
    <property type="match status" value="1"/>
</dbReference>
<dbReference type="Gene3D" id="3.40.605.10">
    <property type="entry name" value="Aldehyde Dehydrogenase, Chain A, domain 1"/>
    <property type="match status" value="1"/>
</dbReference>
<evidence type="ECO:0000256" key="2">
    <source>
        <dbReference type="ARBA" id="ARBA00023002"/>
    </source>
</evidence>
<keyword evidence="3" id="KW-0520">NAD</keyword>
<feature type="domain" description="Aldehyde dehydrogenase" evidence="6">
    <location>
        <begin position="50"/>
        <end position="507"/>
    </location>
</feature>
<dbReference type="HOGENOM" id="CLU_005391_0_1_6"/>
<comment type="caution">
    <text evidence="7">The sequence shown here is derived from an EMBL/GenBank/DDBJ whole genome shotgun (WGS) entry which is preliminary data.</text>
</comment>
<accession>D4BDG9</accession>
<dbReference type="Proteomes" id="UP000003880">
    <property type="component" value="Unassembled WGS sequence"/>
</dbReference>
<dbReference type="GO" id="GO:0004030">
    <property type="term" value="F:aldehyde dehydrogenase [NAD(P)+] activity"/>
    <property type="evidence" value="ECO:0007669"/>
    <property type="project" value="UniProtKB-ARBA"/>
</dbReference>
<dbReference type="InterPro" id="IPR016161">
    <property type="entry name" value="Ald_DH/histidinol_DH"/>
</dbReference>
<evidence type="ECO:0000256" key="5">
    <source>
        <dbReference type="RuleBase" id="RU003345"/>
    </source>
</evidence>
<proteinExistence type="inferred from homology"/>
<dbReference type="InterPro" id="IPR015590">
    <property type="entry name" value="Aldehyde_DH_dom"/>
</dbReference>
<dbReference type="EC" id="1.2.1.-" evidence="7"/>
<protein>
    <submittedName>
        <fullName evidence="7">Aldehyde dehydrogenase (NAD) family protein</fullName>
        <ecNumber evidence="7">1.2.1.-</ecNumber>
    </submittedName>
</protein>
<dbReference type="PROSITE" id="PS00687">
    <property type="entry name" value="ALDEHYDE_DEHYDR_GLU"/>
    <property type="match status" value="1"/>
</dbReference>
<dbReference type="FunFam" id="3.40.605.10:FF:000001">
    <property type="entry name" value="Aldehyde dehydrogenase 1"/>
    <property type="match status" value="1"/>
</dbReference>
<dbReference type="InterPro" id="IPR029510">
    <property type="entry name" value="Ald_DH_CS_GLU"/>
</dbReference>
<evidence type="ECO:0000313" key="8">
    <source>
        <dbReference type="Proteomes" id="UP000003880"/>
    </source>
</evidence>
<dbReference type="SUPFAM" id="SSF53720">
    <property type="entry name" value="ALDH-like"/>
    <property type="match status" value="1"/>
</dbReference>
<feature type="active site" evidence="4">
    <location>
        <position position="285"/>
    </location>
</feature>
<dbReference type="NCBIfam" id="NF007352">
    <property type="entry name" value="PRK09847.1"/>
    <property type="match status" value="1"/>
</dbReference>
<dbReference type="PANTHER" id="PTHR11699">
    <property type="entry name" value="ALDEHYDE DEHYDROGENASE-RELATED"/>
    <property type="match status" value="1"/>
</dbReference>
<dbReference type="Pfam" id="PF00171">
    <property type="entry name" value="Aldedh"/>
    <property type="match status" value="1"/>
</dbReference>
<evidence type="ECO:0000256" key="1">
    <source>
        <dbReference type="ARBA" id="ARBA00009986"/>
    </source>
</evidence>
<name>D4BDG9_9ENTR</name>
<dbReference type="eggNOG" id="COG1012">
    <property type="taxonomic scope" value="Bacteria"/>
</dbReference>
<reference evidence="7 8" key="1">
    <citation type="submission" date="2010-02" db="EMBL/GenBank/DDBJ databases">
        <authorList>
            <person name="Weinstock G."/>
            <person name="Sodergren E."/>
            <person name="Clifton S."/>
            <person name="Fulton L."/>
            <person name="Fulton B."/>
            <person name="Courtney L."/>
            <person name="Fronick C."/>
            <person name="Harrison M."/>
            <person name="Strong C."/>
            <person name="Farmer C."/>
            <person name="Delahaunty K."/>
            <person name="Markovic C."/>
            <person name="Hall O."/>
            <person name="Minx P."/>
            <person name="Tomlinson C."/>
            <person name="Mitreva M."/>
            <person name="Nelson J."/>
            <person name="Hou S."/>
            <person name="Wollam A."/>
            <person name="Pepin K.H."/>
            <person name="Johnson M."/>
            <person name="Bhonagiri V."/>
            <person name="Zhang X."/>
            <person name="Suruliraj S."/>
            <person name="Warren W."/>
            <person name="Chinwalla A."/>
            <person name="Mardis E.R."/>
            <person name="Wilson R.K."/>
        </authorList>
    </citation>
    <scope>NUCLEOTIDE SEQUENCE [LARGE SCALE GENOMIC DNA]</scope>
    <source>
        <strain evidence="7 8">ATCC 29220</strain>
    </source>
</reference>
<evidence type="ECO:0000313" key="7">
    <source>
        <dbReference type="EMBL" id="EFE08018.1"/>
    </source>
</evidence>
<dbReference type="EMBL" id="ABWL02000009">
    <property type="protein sequence ID" value="EFE08018.1"/>
    <property type="molecule type" value="Genomic_DNA"/>
</dbReference>
<dbReference type="Gene3D" id="3.40.309.10">
    <property type="entry name" value="Aldehyde Dehydrogenase, Chain A, domain 2"/>
    <property type="match status" value="1"/>
</dbReference>
<evidence type="ECO:0000256" key="3">
    <source>
        <dbReference type="ARBA" id="ARBA00023027"/>
    </source>
</evidence>
<organism evidence="7 8">
    <name type="scientific">Citrobacter youngae ATCC 29220</name>
    <dbReference type="NCBI Taxonomy" id="500640"/>
    <lineage>
        <taxon>Bacteria</taxon>
        <taxon>Pseudomonadati</taxon>
        <taxon>Pseudomonadota</taxon>
        <taxon>Gammaproteobacteria</taxon>
        <taxon>Enterobacterales</taxon>
        <taxon>Enterobacteriaceae</taxon>
        <taxon>Citrobacter</taxon>
        <taxon>Citrobacter freundii complex</taxon>
    </lineage>
</organism>
<dbReference type="FunFam" id="3.40.309.10:FF:000012">
    <property type="entry name" value="Betaine aldehyde dehydrogenase"/>
    <property type="match status" value="1"/>
</dbReference>
<comment type="similarity">
    <text evidence="1 5">Belongs to the aldehyde dehydrogenase family.</text>
</comment>
<dbReference type="InterPro" id="IPR016160">
    <property type="entry name" value="Ald_DH_CS_CYS"/>
</dbReference>
<dbReference type="AlphaFoldDB" id="D4BDG9"/>
<keyword evidence="2 5" id="KW-0560">Oxidoreductase</keyword>
<gene>
    <name evidence="7" type="ORF">CIT292_08536</name>
</gene>
<evidence type="ECO:0000259" key="6">
    <source>
        <dbReference type="Pfam" id="PF00171"/>
    </source>
</evidence>